<reference evidence="6 7" key="1">
    <citation type="submission" date="2016-11" db="EMBL/GenBank/DDBJ databases">
        <title>The macronuclear genome of Stentor coeruleus: a giant cell with tiny introns.</title>
        <authorList>
            <person name="Slabodnick M."/>
            <person name="Ruby J.G."/>
            <person name="Reiff S.B."/>
            <person name="Swart E.C."/>
            <person name="Gosai S."/>
            <person name="Prabakaran S."/>
            <person name="Witkowska E."/>
            <person name="Larue G.E."/>
            <person name="Fisher S."/>
            <person name="Freeman R.M."/>
            <person name="Gunawardena J."/>
            <person name="Chu W."/>
            <person name="Stover N.A."/>
            <person name="Gregory B.D."/>
            <person name="Nowacki M."/>
            <person name="Derisi J."/>
            <person name="Roy S.W."/>
            <person name="Marshall W.F."/>
            <person name="Sood P."/>
        </authorList>
    </citation>
    <scope>NUCLEOTIDE SEQUENCE [LARGE SCALE GENOMIC DNA]</scope>
    <source>
        <strain evidence="6">WM001</strain>
    </source>
</reference>
<dbReference type="FunFam" id="3.30.390.110:FF:000001">
    <property type="entry name" value="Protein MAK16 homolog"/>
    <property type="match status" value="1"/>
</dbReference>
<evidence type="ECO:0000256" key="2">
    <source>
        <dbReference type="ARBA" id="ARBA00005514"/>
    </source>
</evidence>
<keyword evidence="7" id="KW-1185">Reference proteome</keyword>
<evidence type="ECO:0000313" key="6">
    <source>
        <dbReference type="EMBL" id="OMJ76052.1"/>
    </source>
</evidence>
<dbReference type="PANTHER" id="PTHR23405">
    <property type="entry name" value="MAINTENANCE OF KILLER 16 MAK16 PROTEIN-RELATED"/>
    <property type="match status" value="1"/>
</dbReference>
<dbReference type="GO" id="GO:0000470">
    <property type="term" value="P:maturation of LSU-rRNA"/>
    <property type="evidence" value="ECO:0007669"/>
    <property type="project" value="TreeGrafter"/>
</dbReference>
<dbReference type="InterPro" id="IPR006958">
    <property type="entry name" value="Mak16"/>
</dbReference>
<evidence type="ECO:0000256" key="1">
    <source>
        <dbReference type="ARBA" id="ARBA00004123"/>
    </source>
</evidence>
<dbReference type="Proteomes" id="UP000187209">
    <property type="component" value="Unassembled WGS sequence"/>
</dbReference>
<name>A0A1R2BH08_9CILI</name>
<keyword evidence="3 4" id="KW-0539">Nucleus</keyword>
<dbReference type="Pfam" id="PF04874">
    <property type="entry name" value="Mak16"/>
    <property type="match status" value="1"/>
</dbReference>
<dbReference type="GO" id="GO:0030687">
    <property type="term" value="C:preribosome, large subunit precursor"/>
    <property type="evidence" value="ECO:0007669"/>
    <property type="project" value="TreeGrafter"/>
</dbReference>
<proteinExistence type="inferred from homology"/>
<dbReference type="Pfam" id="PF01778">
    <property type="entry name" value="Ribosomal_L28e"/>
    <property type="match status" value="1"/>
</dbReference>
<comment type="subcellular location">
    <subcellularLocation>
        <location evidence="1">Nucleus</location>
    </subcellularLocation>
</comment>
<protein>
    <recommendedName>
        <fullName evidence="4">Protein MAK16 homolog</fullName>
    </recommendedName>
</protein>
<accession>A0A1R2BH08</accession>
<dbReference type="AlphaFoldDB" id="A0A1R2BH08"/>
<dbReference type="GO" id="GO:0000460">
    <property type="term" value="P:maturation of 5.8S rRNA"/>
    <property type="evidence" value="ECO:0007669"/>
    <property type="project" value="TreeGrafter"/>
</dbReference>
<gene>
    <name evidence="6" type="ORF">SteCoe_24689</name>
</gene>
<evidence type="ECO:0000256" key="3">
    <source>
        <dbReference type="ARBA" id="ARBA00023242"/>
    </source>
</evidence>
<evidence type="ECO:0000313" key="7">
    <source>
        <dbReference type="Proteomes" id="UP000187209"/>
    </source>
</evidence>
<comment type="similarity">
    <text evidence="2 4">Belongs to the MAK16 family.</text>
</comment>
<evidence type="ECO:0000256" key="4">
    <source>
        <dbReference type="PIRNR" id="PIRNR003352"/>
    </source>
</evidence>
<comment type="caution">
    <text evidence="6">The sequence shown here is derived from an EMBL/GenBank/DDBJ whole genome shotgun (WGS) entry which is preliminary data.</text>
</comment>
<evidence type="ECO:0000259" key="5">
    <source>
        <dbReference type="Pfam" id="PF01778"/>
    </source>
</evidence>
<organism evidence="6 7">
    <name type="scientific">Stentor coeruleus</name>
    <dbReference type="NCBI Taxonomy" id="5963"/>
    <lineage>
        <taxon>Eukaryota</taxon>
        <taxon>Sar</taxon>
        <taxon>Alveolata</taxon>
        <taxon>Ciliophora</taxon>
        <taxon>Postciliodesmatophora</taxon>
        <taxon>Heterotrichea</taxon>
        <taxon>Heterotrichida</taxon>
        <taxon>Stentoridae</taxon>
        <taxon>Stentor</taxon>
    </lineage>
</organism>
<sequence length="240" mass="29326">MQNDDVIWEIIGTTHCSYRTSTETQNFCRNPYNVTGLCNRRSCPLANSRYATIIEKDGVCYLYKKVPERAHTPKKLWERIKLLKNYDQALEQIQEHLEFWPEFQIHKNKQRFTKIVQYLIRKRKIEKHSDVQIIPVKKKTERRERQREEHAERAAQIEIVIEKELFDRLKNGNYEDIYNYPPRVYNKWLDENEKEEVEYVEEDVEESDQEIEDLDQLFDKKKPKYEIEYEKEIDQLNNLY</sequence>
<dbReference type="PANTHER" id="PTHR23405:SF4">
    <property type="entry name" value="PROTEIN MAK16 HOMOLOG"/>
    <property type="match status" value="1"/>
</dbReference>
<dbReference type="PIRSF" id="PIRSF003352">
    <property type="entry name" value="MAK16"/>
    <property type="match status" value="1"/>
</dbReference>
<dbReference type="EMBL" id="MPUH01000655">
    <property type="protein sequence ID" value="OMJ76052.1"/>
    <property type="molecule type" value="Genomic_DNA"/>
</dbReference>
<dbReference type="OrthoDB" id="10251342at2759"/>
<dbReference type="InterPro" id="IPR029004">
    <property type="entry name" value="Ribosomal_eL28/Mak16"/>
</dbReference>
<dbReference type="Gene3D" id="3.30.390.110">
    <property type="match status" value="1"/>
</dbReference>
<dbReference type="GO" id="GO:0005730">
    <property type="term" value="C:nucleolus"/>
    <property type="evidence" value="ECO:0007669"/>
    <property type="project" value="UniProtKB-UniRule"/>
</dbReference>
<feature type="domain" description="Ribosomal eL28/Mak16" evidence="5">
    <location>
        <begin position="6"/>
        <end position="118"/>
    </location>
</feature>